<dbReference type="PROSITE" id="PS50966">
    <property type="entry name" value="ZF_SWIM"/>
    <property type="match status" value="1"/>
</dbReference>
<keyword evidence="4" id="KW-1185">Reference proteome</keyword>
<name>A0AA39N967_ARMTA</name>
<evidence type="ECO:0000313" key="3">
    <source>
        <dbReference type="EMBL" id="KAK0461334.1"/>
    </source>
</evidence>
<evidence type="ECO:0000259" key="2">
    <source>
        <dbReference type="PROSITE" id="PS50966"/>
    </source>
</evidence>
<dbReference type="RefSeq" id="XP_060333231.1">
    <property type="nucleotide sequence ID" value="XM_060481157.1"/>
</dbReference>
<dbReference type="Proteomes" id="UP001175211">
    <property type="component" value="Unassembled WGS sequence"/>
</dbReference>
<gene>
    <name evidence="3" type="ORF">EV420DRAFT_194559</name>
</gene>
<evidence type="ECO:0000256" key="1">
    <source>
        <dbReference type="PROSITE-ProRule" id="PRU00325"/>
    </source>
</evidence>
<protein>
    <recommendedName>
        <fullName evidence="2">SWIM-type domain-containing protein</fullName>
    </recommendedName>
</protein>
<dbReference type="GeneID" id="85364705"/>
<organism evidence="3 4">
    <name type="scientific">Armillaria tabescens</name>
    <name type="common">Ringless honey mushroom</name>
    <name type="synonym">Agaricus tabescens</name>
    <dbReference type="NCBI Taxonomy" id="1929756"/>
    <lineage>
        <taxon>Eukaryota</taxon>
        <taxon>Fungi</taxon>
        <taxon>Dikarya</taxon>
        <taxon>Basidiomycota</taxon>
        <taxon>Agaricomycotina</taxon>
        <taxon>Agaricomycetes</taxon>
        <taxon>Agaricomycetidae</taxon>
        <taxon>Agaricales</taxon>
        <taxon>Marasmiineae</taxon>
        <taxon>Physalacriaceae</taxon>
        <taxon>Desarmillaria</taxon>
    </lineage>
</organism>
<proteinExistence type="predicted"/>
<comment type="caution">
    <text evidence="3">The sequence shown here is derived from an EMBL/GenBank/DDBJ whole genome shotgun (WGS) entry which is preliminary data.</text>
</comment>
<sequence length="141" mass="15438">MSLSILQVADAIIDSVEPTGVTDDALHRLQAVFPDSLILAALDIIDRENIVKYEVNSGHIYYEVAGSTGTHTVNIGLNLGPTSSFCTCPAYIYAVLLSKTHLMCKHVLAVRLAERIRACVSRPMGQEELAVTLQHQYTKIL</sequence>
<keyword evidence="1" id="KW-0479">Metal-binding</keyword>
<dbReference type="PANTHER" id="PTHR28498:SF1">
    <property type="entry name" value="ZINC FINGER SWIM DOMAIN-CONTAINING PROTEIN 7"/>
    <property type="match status" value="1"/>
</dbReference>
<dbReference type="GO" id="GO:0097196">
    <property type="term" value="C:Shu complex"/>
    <property type="evidence" value="ECO:0007669"/>
    <property type="project" value="TreeGrafter"/>
</dbReference>
<reference evidence="3" key="1">
    <citation type="submission" date="2023-06" db="EMBL/GenBank/DDBJ databases">
        <authorList>
            <consortium name="Lawrence Berkeley National Laboratory"/>
            <person name="Ahrendt S."/>
            <person name="Sahu N."/>
            <person name="Indic B."/>
            <person name="Wong-Bajracharya J."/>
            <person name="Merenyi Z."/>
            <person name="Ke H.-M."/>
            <person name="Monk M."/>
            <person name="Kocsube S."/>
            <person name="Drula E."/>
            <person name="Lipzen A."/>
            <person name="Balint B."/>
            <person name="Henrissat B."/>
            <person name="Andreopoulos B."/>
            <person name="Martin F.M."/>
            <person name="Harder C.B."/>
            <person name="Rigling D."/>
            <person name="Ford K.L."/>
            <person name="Foster G.D."/>
            <person name="Pangilinan J."/>
            <person name="Papanicolaou A."/>
            <person name="Barry K."/>
            <person name="LaButti K."/>
            <person name="Viragh M."/>
            <person name="Koriabine M."/>
            <person name="Yan M."/>
            <person name="Riley R."/>
            <person name="Champramary S."/>
            <person name="Plett K.L."/>
            <person name="Tsai I.J."/>
            <person name="Slot J."/>
            <person name="Sipos G."/>
            <person name="Plett J."/>
            <person name="Nagy L.G."/>
            <person name="Grigoriev I.V."/>
        </authorList>
    </citation>
    <scope>NUCLEOTIDE SEQUENCE</scope>
    <source>
        <strain evidence="3">CCBAS 213</strain>
    </source>
</reference>
<dbReference type="GO" id="GO:0008270">
    <property type="term" value="F:zinc ion binding"/>
    <property type="evidence" value="ECO:0007669"/>
    <property type="project" value="UniProtKB-KW"/>
</dbReference>
<dbReference type="GO" id="GO:0000724">
    <property type="term" value="P:double-strand break repair via homologous recombination"/>
    <property type="evidence" value="ECO:0007669"/>
    <property type="project" value="TreeGrafter"/>
</dbReference>
<evidence type="ECO:0000313" key="4">
    <source>
        <dbReference type="Proteomes" id="UP001175211"/>
    </source>
</evidence>
<dbReference type="PANTHER" id="PTHR28498">
    <property type="entry name" value="ZINC FINGER SWIM DOMAIN-CONTAINING PROTEIN 7"/>
    <property type="match status" value="1"/>
</dbReference>
<dbReference type="Pfam" id="PF04434">
    <property type="entry name" value="SWIM"/>
    <property type="match status" value="1"/>
</dbReference>
<dbReference type="AlphaFoldDB" id="A0AA39N967"/>
<dbReference type="EMBL" id="JAUEPS010000011">
    <property type="protein sequence ID" value="KAK0461334.1"/>
    <property type="molecule type" value="Genomic_DNA"/>
</dbReference>
<keyword evidence="1" id="KW-0863">Zinc-finger</keyword>
<keyword evidence="1" id="KW-0862">Zinc</keyword>
<feature type="domain" description="SWIM-type" evidence="2">
    <location>
        <begin position="71"/>
        <end position="115"/>
    </location>
</feature>
<accession>A0AA39N967</accession>
<dbReference type="InterPro" id="IPR007527">
    <property type="entry name" value="Znf_SWIM"/>
</dbReference>